<evidence type="ECO:0000313" key="2">
    <source>
        <dbReference type="Proteomes" id="UP001479436"/>
    </source>
</evidence>
<sequence>MAPISPTFQPSYVNPYNPYTTPYPIPYTTYPISYASPTVPYTIPSVGPVASSFNPFSTGVNVQPTLTGSVYDPLYQGNALSQATPVQVVMDAASYSGSSPPEGTYVMIKSEQGDSWLLPFNQESMGKGPVVVFGKTDQSEVTSDQPKINAFLSHRNWLLSLVILFICH</sequence>
<reference evidence="1 2" key="1">
    <citation type="submission" date="2023-04" db="EMBL/GenBank/DDBJ databases">
        <title>Genome of Basidiobolus ranarum AG-B5.</title>
        <authorList>
            <person name="Stajich J.E."/>
            <person name="Carter-House D."/>
            <person name="Gryganskyi A."/>
        </authorList>
    </citation>
    <scope>NUCLEOTIDE SEQUENCE [LARGE SCALE GENOMIC DNA]</scope>
    <source>
        <strain evidence="1 2">AG-B5</strain>
    </source>
</reference>
<accession>A0ABR2WVS0</accession>
<evidence type="ECO:0000313" key="1">
    <source>
        <dbReference type="EMBL" id="KAK9765586.1"/>
    </source>
</evidence>
<gene>
    <name evidence="1" type="ORF">K7432_005974</name>
</gene>
<organism evidence="1 2">
    <name type="scientific">Basidiobolus ranarum</name>
    <dbReference type="NCBI Taxonomy" id="34480"/>
    <lineage>
        <taxon>Eukaryota</taxon>
        <taxon>Fungi</taxon>
        <taxon>Fungi incertae sedis</taxon>
        <taxon>Zoopagomycota</taxon>
        <taxon>Entomophthoromycotina</taxon>
        <taxon>Basidiobolomycetes</taxon>
        <taxon>Basidiobolales</taxon>
        <taxon>Basidiobolaceae</taxon>
        <taxon>Basidiobolus</taxon>
    </lineage>
</organism>
<keyword evidence="2" id="KW-1185">Reference proteome</keyword>
<protein>
    <submittedName>
        <fullName evidence="1">Uncharacterized protein</fullName>
    </submittedName>
</protein>
<comment type="caution">
    <text evidence="1">The sequence shown here is derived from an EMBL/GenBank/DDBJ whole genome shotgun (WGS) entry which is preliminary data.</text>
</comment>
<dbReference type="EMBL" id="JASJQH010000250">
    <property type="protein sequence ID" value="KAK9765586.1"/>
    <property type="molecule type" value="Genomic_DNA"/>
</dbReference>
<dbReference type="Proteomes" id="UP001479436">
    <property type="component" value="Unassembled WGS sequence"/>
</dbReference>
<proteinExistence type="predicted"/>
<name>A0ABR2WVS0_9FUNG</name>